<dbReference type="InterPro" id="IPR025161">
    <property type="entry name" value="IS402-like_dom"/>
</dbReference>
<accession>A0ABU7Q9U6</accession>
<evidence type="ECO:0000259" key="2">
    <source>
        <dbReference type="Pfam" id="PF01609"/>
    </source>
</evidence>
<dbReference type="Pfam" id="PF01609">
    <property type="entry name" value="DDE_Tnp_1"/>
    <property type="match status" value="1"/>
</dbReference>
<organism evidence="4 5">
    <name type="scientific">Streptomyces asiaticus subsp. ignotus</name>
    <dbReference type="NCBI Taxonomy" id="3098222"/>
    <lineage>
        <taxon>Bacteria</taxon>
        <taxon>Bacillati</taxon>
        <taxon>Actinomycetota</taxon>
        <taxon>Actinomycetes</taxon>
        <taxon>Kitasatosporales</taxon>
        <taxon>Streptomycetaceae</taxon>
        <taxon>Streptomyces</taxon>
        <taxon>Streptomyces violaceusniger group</taxon>
    </lineage>
</organism>
<sequence>MRSLGPCVPLTDAQWARIEPLLPDRTPRRGGRWQDHRQVIDAIAFKFRTGTQWVHLPEKYGNWRGVHNRLRMWALDRTWERVFTALVARADADEDLKWAVAVDSTIVRAHQHAAGARKTGAPAGEPADHAIGRSRGGLTTKIHLAADGNCRPLAFRLTAGQAGDAPAFEPVMAAIRVPRATGRPRTRPEMVLTDKAYSSRAIRHHLRRRGIRAVIPVPADQAAHRRRRGSRGGRPPAFGREAYKQRNTVERCINRIKHWRGLATRYDKTETIYLAGLHIAGIFIWSAR</sequence>
<keyword evidence="5" id="KW-1185">Reference proteome</keyword>
<dbReference type="NCBIfam" id="NF033580">
    <property type="entry name" value="transpos_IS5_3"/>
    <property type="match status" value="1"/>
</dbReference>
<dbReference type="PANTHER" id="PTHR30007">
    <property type="entry name" value="PHP DOMAIN PROTEIN"/>
    <property type="match status" value="1"/>
</dbReference>
<feature type="domain" description="Transposase IS4-like" evidence="2">
    <location>
        <begin position="97"/>
        <end position="273"/>
    </location>
</feature>
<gene>
    <name evidence="4" type="ORF">V2J94_41105</name>
</gene>
<feature type="domain" description="Insertion element IS402-like" evidence="3">
    <location>
        <begin position="10"/>
        <end position="83"/>
    </location>
</feature>
<comment type="caution">
    <text evidence="4">The sequence shown here is derived from an EMBL/GenBank/DDBJ whole genome shotgun (WGS) entry which is preliminary data.</text>
</comment>
<reference evidence="4 5" key="1">
    <citation type="submission" date="2023-11" db="EMBL/GenBank/DDBJ databases">
        <title>30 novel species of actinomycetes from the DSMZ collection.</title>
        <authorList>
            <person name="Nouioui I."/>
        </authorList>
    </citation>
    <scope>NUCLEOTIDE SEQUENCE [LARGE SCALE GENOMIC DNA]</scope>
    <source>
        <strain evidence="4 5">DSM 41524</strain>
    </source>
</reference>
<dbReference type="InterPro" id="IPR002559">
    <property type="entry name" value="Transposase_11"/>
</dbReference>
<evidence type="ECO:0000256" key="1">
    <source>
        <dbReference type="SAM" id="MobiDB-lite"/>
    </source>
</evidence>
<dbReference type="Pfam" id="PF13340">
    <property type="entry name" value="DUF4096"/>
    <property type="match status" value="1"/>
</dbReference>
<protein>
    <submittedName>
        <fullName evidence="4">IS5 family transposase</fullName>
    </submittedName>
</protein>
<dbReference type="PANTHER" id="PTHR30007:SF1">
    <property type="entry name" value="BLR1914 PROTEIN"/>
    <property type="match status" value="1"/>
</dbReference>
<name>A0ABU7Q9U6_9ACTN</name>
<dbReference type="Proteomes" id="UP001354709">
    <property type="component" value="Unassembled WGS sequence"/>
</dbReference>
<evidence type="ECO:0000259" key="3">
    <source>
        <dbReference type="Pfam" id="PF13340"/>
    </source>
</evidence>
<evidence type="ECO:0000313" key="4">
    <source>
        <dbReference type="EMBL" id="MEE4598175.1"/>
    </source>
</evidence>
<dbReference type="EMBL" id="JAZBJO010000044">
    <property type="protein sequence ID" value="MEE4598175.1"/>
    <property type="molecule type" value="Genomic_DNA"/>
</dbReference>
<proteinExistence type="predicted"/>
<feature type="region of interest" description="Disordered" evidence="1">
    <location>
        <begin position="219"/>
        <end position="243"/>
    </location>
</feature>
<evidence type="ECO:0000313" key="5">
    <source>
        <dbReference type="Proteomes" id="UP001354709"/>
    </source>
</evidence>